<gene>
    <name evidence="2" type="ORF">SHERM_06389</name>
</gene>
<dbReference type="AlphaFoldDB" id="A0A9N7RSQ2"/>
<dbReference type="InterPro" id="IPR037804">
    <property type="entry name" value="SGF73"/>
</dbReference>
<dbReference type="PANTHER" id="PTHR47805:SF1">
    <property type="entry name" value="SAGA-ASSOCIATED FACTOR 73"/>
    <property type="match status" value="1"/>
</dbReference>
<protein>
    <submittedName>
        <fullName evidence="2">Uncharacterized protein</fullName>
    </submittedName>
</protein>
<proteinExistence type="predicted"/>
<evidence type="ECO:0000313" key="3">
    <source>
        <dbReference type="Proteomes" id="UP001153555"/>
    </source>
</evidence>
<reference evidence="2" key="1">
    <citation type="submission" date="2019-12" db="EMBL/GenBank/DDBJ databases">
        <authorList>
            <person name="Scholes J."/>
        </authorList>
    </citation>
    <scope>NUCLEOTIDE SEQUENCE</scope>
</reference>
<dbReference type="PANTHER" id="PTHR47805">
    <property type="entry name" value="SAGA-ASSOCIATED FACTOR 73"/>
    <property type="match status" value="1"/>
</dbReference>
<organism evidence="2 3">
    <name type="scientific">Striga hermonthica</name>
    <name type="common">Purple witchweed</name>
    <name type="synonym">Buchnera hermonthica</name>
    <dbReference type="NCBI Taxonomy" id="68872"/>
    <lineage>
        <taxon>Eukaryota</taxon>
        <taxon>Viridiplantae</taxon>
        <taxon>Streptophyta</taxon>
        <taxon>Embryophyta</taxon>
        <taxon>Tracheophyta</taxon>
        <taxon>Spermatophyta</taxon>
        <taxon>Magnoliopsida</taxon>
        <taxon>eudicotyledons</taxon>
        <taxon>Gunneridae</taxon>
        <taxon>Pentapetalae</taxon>
        <taxon>asterids</taxon>
        <taxon>lamiids</taxon>
        <taxon>Lamiales</taxon>
        <taxon>Orobanchaceae</taxon>
        <taxon>Buchnereae</taxon>
        <taxon>Striga</taxon>
    </lineage>
</organism>
<dbReference type="OrthoDB" id="870323at2759"/>
<feature type="compositionally biased region" description="Polar residues" evidence="1">
    <location>
        <begin position="45"/>
        <end position="70"/>
    </location>
</feature>
<feature type="non-terminal residue" evidence="2">
    <location>
        <position position="1"/>
    </location>
</feature>
<keyword evidence="3" id="KW-1185">Reference proteome</keyword>
<dbReference type="Proteomes" id="UP001153555">
    <property type="component" value="Unassembled WGS sequence"/>
</dbReference>
<evidence type="ECO:0000256" key="1">
    <source>
        <dbReference type="SAM" id="MobiDB-lite"/>
    </source>
</evidence>
<comment type="caution">
    <text evidence="2">The sequence shown here is derived from an EMBL/GenBank/DDBJ whole genome shotgun (WGS) entry which is preliminary data.</text>
</comment>
<dbReference type="EMBL" id="CACSLK010031655">
    <property type="protein sequence ID" value="CAA0839926.1"/>
    <property type="molecule type" value="Genomic_DNA"/>
</dbReference>
<dbReference type="GO" id="GO:0000124">
    <property type="term" value="C:SAGA complex"/>
    <property type="evidence" value="ECO:0007669"/>
    <property type="project" value="InterPro"/>
</dbReference>
<feature type="region of interest" description="Disordered" evidence="1">
    <location>
        <begin position="45"/>
        <end position="89"/>
    </location>
</feature>
<name>A0A9N7RSQ2_STRHE</name>
<accession>A0A9N7RSQ2</accession>
<evidence type="ECO:0000313" key="2">
    <source>
        <dbReference type="EMBL" id="CAA0839926.1"/>
    </source>
</evidence>
<sequence length="240" mass="25623">KASSFRELRKFDGVVADNIAASESHVEGKVQMNTAAEVQSNMQLNSTPKMNGSRVNPSINCSEDATNGSSKPLKRMAAENPSNPGTKNLCKTAAEVRPYVPAPLATKMYYSQRNHHLRRAISHMFFGEPSKEVSIVEVPQANAGPTQTSAPSNFYHEQGTNEQAPRDDIYSLVAQTPDQVLAAKSVAKSGGSVPSMNTAYQLSMNNALGSHYSSNSYSFAGKAGNSLGTLQQGKGSVPVL</sequence>